<evidence type="ECO:0000313" key="2">
    <source>
        <dbReference type="EMBL" id="EAX94653.1"/>
    </source>
</evidence>
<dbReference type="Gene3D" id="1.20.1270.60">
    <property type="entry name" value="Arfaptin homology (AH) domain/BAR domain"/>
    <property type="match status" value="1"/>
</dbReference>
<dbReference type="VEuPathDB" id="TrichDB:TVAGG3_0619760"/>
<proteinExistence type="predicted"/>
<dbReference type="AlphaFoldDB" id="A2FKB3"/>
<gene>
    <name evidence="2" type="ORF">TVAG_293830</name>
</gene>
<name>A2FKB3_TRIV3</name>
<dbReference type="SMR" id="A2FKB3"/>
<dbReference type="RefSeq" id="XP_001307583.1">
    <property type="nucleotide sequence ID" value="XM_001307582.1"/>
</dbReference>
<dbReference type="Proteomes" id="UP000001542">
    <property type="component" value="Unassembled WGS sequence"/>
</dbReference>
<dbReference type="InParanoid" id="A2FKB3"/>
<protein>
    <recommendedName>
        <fullName evidence="4">BAR domain-containing protein</fullName>
    </recommendedName>
</protein>
<keyword evidence="3" id="KW-1185">Reference proteome</keyword>
<dbReference type="KEGG" id="tva:4752394"/>
<evidence type="ECO:0008006" key="4">
    <source>
        <dbReference type="Google" id="ProtNLM"/>
    </source>
</evidence>
<reference evidence="2" key="1">
    <citation type="submission" date="2006-10" db="EMBL/GenBank/DDBJ databases">
        <authorList>
            <person name="Amadeo P."/>
            <person name="Zhao Q."/>
            <person name="Wortman J."/>
            <person name="Fraser-Liggett C."/>
            <person name="Carlton J."/>
        </authorList>
    </citation>
    <scope>NUCLEOTIDE SEQUENCE</scope>
    <source>
        <strain evidence="2">G3</strain>
    </source>
</reference>
<organism evidence="2 3">
    <name type="scientific">Trichomonas vaginalis (strain ATCC PRA-98 / G3)</name>
    <dbReference type="NCBI Taxonomy" id="412133"/>
    <lineage>
        <taxon>Eukaryota</taxon>
        <taxon>Metamonada</taxon>
        <taxon>Parabasalia</taxon>
        <taxon>Trichomonadida</taxon>
        <taxon>Trichomonadidae</taxon>
        <taxon>Trichomonas</taxon>
    </lineage>
</organism>
<sequence>MEVVAKLRSFPEYHLAYLNLTDNRNKEEKISLSTGSAFGQDYDNFIPAQPESLRDPLKDIQNQGKTYSKIYQDFHEMTDEFYKNFETFNALFAEKKKKQQDLESAENAATKAEAKAEAKPNPIMAKFVGDPAENERKLREEAASLREQATKQKEEFSQYNSNYVPQFTDTFVSMMDSYFESRCNQLHQLVDVANNLTKAANKIDNFEDPFLDKFERTLERLNASSAKQ</sequence>
<accession>A2FKB3</accession>
<evidence type="ECO:0000256" key="1">
    <source>
        <dbReference type="SAM" id="Coils"/>
    </source>
</evidence>
<evidence type="ECO:0000313" key="3">
    <source>
        <dbReference type="Proteomes" id="UP000001542"/>
    </source>
</evidence>
<feature type="coiled-coil region" evidence="1">
    <location>
        <begin position="88"/>
        <end position="162"/>
    </location>
</feature>
<dbReference type="InterPro" id="IPR027267">
    <property type="entry name" value="AH/BAR_dom_sf"/>
</dbReference>
<reference evidence="2" key="2">
    <citation type="journal article" date="2007" name="Science">
        <title>Draft genome sequence of the sexually transmitted pathogen Trichomonas vaginalis.</title>
        <authorList>
            <person name="Carlton J.M."/>
            <person name="Hirt R.P."/>
            <person name="Silva J.C."/>
            <person name="Delcher A.L."/>
            <person name="Schatz M."/>
            <person name="Zhao Q."/>
            <person name="Wortman J.R."/>
            <person name="Bidwell S.L."/>
            <person name="Alsmark U.C.M."/>
            <person name="Besteiro S."/>
            <person name="Sicheritz-Ponten T."/>
            <person name="Noel C.J."/>
            <person name="Dacks J.B."/>
            <person name="Foster P.G."/>
            <person name="Simillion C."/>
            <person name="Van de Peer Y."/>
            <person name="Miranda-Saavedra D."/>
            <person name="Barton G.J."/>
            <person name="Westrop G.D."/>
            <person name="Mueller S."/>
            <person name="Dessi D."/>
            <person name="Fiori P.L."/>
            <person name="Ren Q."/>
            <person name="Paulsen I."/>
            <person name="Zhang H."/>
            <person name="Bastida-Corcuera F.D."/>
            <person name="Simoes-Barbosa A."/>
            <person name="Brown M.T."/>
            <person name="Hayes R.D."/>
            <person name="Mukherjee M."/>
            <person name="Okumura C.Y."/>
            <person name="Schneider R."/>
            <person name="Smith A.J."/>
            <person name="Vanacova S."/>
            <person name="Villalvazo M."/>
            <person name="Haas B.J."/>
            <person name="Pertea M."/>
            <person name="Feldblyum T.V."/>
            <person name="Utterback T.R."/>
            <person name="Shu C.L."/>
            <person name="Osoegawa K."/>
            <person name="de Jong P.J."/>
            <person name="Hrdy I."/>
            <person name="Horvathova L."/>
            <person name="Zubacova Z."/>
            <person name="Dolezal P."/>
            <person name="Malik S.B."/>
            <person name="Logsdon J.M. Jr."/>
            <person name="Henze K."/>
            <person name="Gupta A."/>
            <person name="Wang C.C."/>
            <person name="Dunne R.L."/>
            <person name="Upcroft J.A."/>
            <person name="Upcroft P."/>
            <person name="White O."/>
            <person name="Salzberg S.L."/>
            <person name="Tang P."/>
            <person name="Chiu C.-H."/>
            <person name="Lee Y.-S."/>
            <person name="Embley T.M."/>
            <person name="Coombs G.H."/>
            <person name="Mottram J.C."/>
            <person name="Tachezy J."/>
            <person name="Fraser-Liggett C.M."/>
            <person name="Johnson P.J."/>
        </authorList>
    </citation>
    <scope>NUCLEOTIDE SEQUENCE [LARGE SCALE GENOMIC DNA]</scope>
    <source>
        <strain evidence="2">G3</strain>
    </source>
</reference>
<dbReference type="EMBL" id="DS113845">
    <property type="protein sequence ID" value="EAX94653.1"/>
    <property type="molecule type" value="Genomic_DNA"/>
</dbReference>
<keyword evidence="1" id="KW-0175">Coiled coil</keyword>
<dbReference type="VEuPathDB" id="TrichDB:TVAG_293830"/>